<protein>
    <submittedName>
        <fullName evidence="1">Uncharacterized protein</fullName>
    </submittedName>
</protein>
<evidence type="ECO:0000313" key="2">
    <source>
        <dbReference type="Proteomes" id="UP000321899"/>
    </source>
</evidence>
<sequence length="191" mass="21640">MALNIGMMRIPLTTRFGELLIENGLASPAQVSLALARQEDLRLQNQHIRIGELLHKECGIDKKAMENLFRTDIFRQILMRLRVLISEEPDLPKALSCIPIHARITAEEPEGLQGEADFQIILPERQDQAFSLCLAFDFRFSDHSTTIDLPEAIDQIKKGIHETMEIPLAEQEQIGLSIENLRSVLSETKNT</sequence>
<dbReference type="EMBL" id="VDMB01000012">
    <property type="protein sequence ID" value="TYT74337.1"/>
    <property type="molecule type" value="Genomic_DNA"/>
</dbReference>
<name>A0A5S5MF82_9BACT</name>
<dbReference type="RefSeq" id="WP_139448935.1">
    <property type="nucleotide sequence ID" value="NZ_VDMB01000012.1"/>
</dbReference>
<comment type="caution">
    <text evidence="1">The sequence shown here is derived from an EMBL/GenBank/DDBJ whole genome shotgun (WGS) entry which is preliminary data.</text>
</comment>
<organism evidence="1 2">
    <name type="scientific">Desulfobotulus mexicanus</name>
    <dbReference type="NCBI Taxonomy" id="2586642"/>
    <lineage>
        <taxon>Bacteria</taxon>
        <taxon>Pseudomonadati</taxon>
        <taxon>Thermodesulfobacteriota</taxon>
        <taxon>Desulfobacteria</taxon>
        <taxon>Desulfobacterales</taxon>
        <taxon>Desulfobacteraceae</taxon>
        <taxon>Desulfobotulus</taxon>
    </lineage>
</organism>
<keyword evidence="2" id="KW-1185">Reference proteome</keyword>
<dbReference type="AlphaFoldDB" id="A0A5S5MF82"/>
<dbReference type="OrthoDB" id="5417104at2"/>
<dbReference type="Proteomes" id="UP000321899">
    <property type="component" value="Unassembled WGS sequence"/>
</dbReference>
<reference evidence="1 2" key="1">
    <citation type="submission" date="2019-06" db="EMBL/GenBank/DDBJ databases">
        <title>Desulfobotulus mexicanus sp. nov., a novel sulfate-reducing bacterium isolated from the sediment of an alkaline crater lake in Mexico.</title>
        <authorList>
            <person name="Hirschler-Rea A."/>
        </authorList>
    </citation>
    <scope>NUCLEOTIDE SEQUENCE [LARGE SCALE GENOMIC DNA]</scope>
    <source>
        <strain evidence="1 2">PAR22N</strain>
    </source>
</reference>
<accession>A0A5S5MF82</accession>
<proteinExistence type="predicted"/>
<gene>
    <name evidence="1" type="ORF">FIM25_10270</name>
</gene>
<evidence type="ECO:0000313" key="1">
    <source>
        <dbReference type="EMBL" id="TYT74337.1"/>
    </source>
</evidence>